<dbReference type="Gene3D" id="3.30.70.270">
    <property type="match status" value="1"/>
</dbReference>
<keyword evidence="1" id="KW-0511">Multifunctional enzyme</keyword>
<protein>
    <submittedName>
        <fullName evidence="3">Polyprotein</fullName>
    </submittedName>
</protein>
<evidence type="ECO:0000313" key="3">
    <source>
        <dbReference type="EMBL" id="GFO19570.1"/>
    </source>
</evidence>
<proteinExistence type="predicted"/>
<evidence type="ECO:0000313" key="4">
    <source>
        <dbReference type="Proteomes" id="UP000735302"/>
    </source>
</evidence>
<dbReference type="InterPro" id="IPR043128">
    <property type="entry name" value="Rev_trsase/Diguanyl_cyclase"/>
</dbReference>
<dbReference type="GO" id="GO:0003824">
    <property type="term" value="F:catalytic activity"/>
    <property type="evidence" value="ECO:0007669"/>
    <property type="project" value="UniProtKB-KW"/>
</dbReference>
<evidence type="ECO:0000259" key="2">
    <source>
        <dbReference type="Pfam" id="PF17919"/>
    </source>
</evidence>
<organism evidence="3 4">
    <name type="scientific">Plakobranchus ocellatus</name>
    <dbReference type="NCBI Taxonomy" id="259542"/>
    <lineage>
        <taxon>Eukaryota</taxon>
        <taxon>Metazoa</taxon>
        <taxon>Spiralia</taxon>
        <taxon>Lophotrochozoa</taxon>
        <taxon>Mollusca</taxon>
        <taxon>Gastropoda</taxon>
        <taxon>Heterobranchia</taxon>
        <taxon>Euthyneura</taxon>
        <taxon>Panpulmonata</taxon>
        <taxon>Sacoglossa</taxon>
        <taxon>Placobranchoidea</taxon>
        <taxon>Plakobranchidae</taxon>
        <taxon>Plakobranchus</taxon>
    </lineage>
</organism>
<dbReference type="FunFam" id="3.30.70.270:FF:000026">
    <property type="entry name" value="Transposon Ty3-G Gag-Pol polyprotein"/>
    <property type="match status" value="1"/>
</dbReference>
<dbReference type="Pfam" id="PF17919">
    <property type="entry name" value="RT_RNaseH_2"/>
    <property type="match status" value="1"/>
</dbReference>
<comment type="caution">
    <text evidence="3">The sequence shown here is derived from an EMBL/GenBank/DDBJ whole genome shotgun (WGS) entry which is preliminary data.</text>
</comment>
<dbReference type="AlphaFoldDB" id="A0AAV4BG93"/>
<dbReference type="SUPFAM" id="SSF56672">
    <property type="entry name" value="DNA/RNA polymerases"/>
    <property type="match status" value="1"/>
</dbReference>
<evidence type="ECO:0000256" key="1">
    <source>
        <dbReference type="ARBA" id="ARBA00023268"/>
    </source>
</evidence>
<dbReference type="InterPro" id="IPR043502">
    <property type="entry name" value="DNA/RNA_pol_sf"/>
</dbReference>
<accession>A0AAV4BG93</accession>
<dbReference type="Proteomes" id="UP000735302">
    <property type="component" value="Unassembled WGS sequence"/>
</dbReference>
<dbReference type="InterPro" id="IPR050951">
    <property type="entry name" value="Retrovirus_Pol_polyprotein"/>
</dbReference>
<dbReference type="InterPro" id="IPR041577">
    <property type="entry name" value="RT_RNaseH_2"/>
</dbReference>
<feature type="domain" description="Reverse transcriptase/retrotransposon-derived protein RNase H-like" evidence="2">
    <location>
        <begin position="126"/>
        <end position="210"/>
    </location>
</feature>
<gene>
    <name evidence="3" type="ORF">PoB_004607500</name>
</gene>
<dbReference type="EMBL" id="BLXT01005065">
    <property type="protein sequence ID" value="GFO19570.1"/>
    <property type="molecule type" value="Genomic_DNA"/>
</dbReference>
<dbReference type="PANTHER" id="PTHR37984">
    <property type="entry name" value="PROTEIN CBG26694"/>
    <property type="match status" value="1"/>
</dbReference>
<keyword evidence="4" id="KW-1185">Reference proteome</keyword>
<reference evidence="3 4" key="1">
    <citation type="journal article" date="2021" name="Elife">
        <title>Chloroplast acquisition without the gene transfer in kleptoplastic sea slugs, Plakobranchus ocellatus.</title>
        <authorList>
            <person name="Maeda T."/>
            <person name="Takahashi S."/>
            <person name="Yoshida T."/>
            <person name="Shimamura S."/>
            <person name="Takaki Y."/>
            <person name="Nagai Y."/>
            <person name="Toyoda A."/>
            <person name="Suzuki Y."/>
            <person name="Arimoto A."/>
            <person name="Ishii H."/>
            <person name="Satoh N."/>
            <person name="Nishiyama T."/>
            <person name="Hasebe M."/>
            <person name="Maruyama T."/>
            <person name="Minagawa J."/>
            <person name="Obokata J."/>
            <person name="Shigenobu S."/>
        </authorList>
    </citation>
    <scope>NUCLEOTIDE SEQUENCE [LARGE SCALE GENOMIC DNA]</scope>
</reference>
<sequence length="211" mass="24150">MVKLVICPPRKIPMTLQQKLKDKLTDMEHKGVIKKVHVPTEWINRRKKSHFNKEEVTYLGHKLAQNGVQPGREEVKAITAMPPPEDKKGVEIFLGTVNYMAKFIPNLSMISKPIRKLLKKDNQFVWEHKKAKAFEEIKNTLPSEKTLGYFNPDEKITLECDSLQFGLGAVVTERGKPIAYASRSLSDAKSRYTQIEKELLAVVFGLEQFET</sequence>
<dbReference type="PANTHER" id="PTHR37984:SF5">
    <property type="entry name" value="PROTEIN NYNRIN-LIKE"/>
    <property type="match status" value="1"/>
</dbReference>
<name>A0AAV4BG93_9GAST</name>